<reference evidence="7 8" key="1">
    <citation type="journal article" date="2019" name="Commun. Biol.">
        <title>The bagworm genome reveals a unique fibroin gene that provides high tensile strength.</title>
        <authorList>
            <person name="Kono N."/>
            <person name="Nakamura H."/>
            <person name="Ohtoshi R."/>
            <person name="Tomita M."/>
            <person name="Numata K."/>
            <person name="Arakawa K."/>
        </authorList>
    </citation>
    <scope>NUCLEOTIDE SEQUENCE [LARGE SCALE GENOMIC DNA]</scope>
</reference>
<evidence type="ECO:0000256" key="1">
    <source>
        <dbReference type="ARBA" id="ARBA00004123"/>
    </source>
</evidence>
<dbReference type="AlphaFoldDB" id="A0A4C1X8B9"/>
<feature type="region of interest" description="Disordered" evidence="6">
    <location>
        <begin position="34"/>
        <end position="57"/>
    </location>
</feature>
<evidence type="ECO:0000313" key="8">
    <source>
        <dbReference type="Proteomes" id="UP000299102"/>
    </source>
</evidence>
<evidence type="ECO:0000256" key="3">
    <source>
        <dbReference type="ARBA" id="ARBA00022490"/>
    </source>
</evidence>
<organism evidence="7 8">
    <name type="scientific">Eumeta variegata</name>
    <name type="common">Bagworm moth</name>
    <name type="synonym">Eumeta japonica</name>
    <dbReference type="NCBI Taxonomy" id="151549"/>
    <lineage>
        <taxon>Eukaryota</taxon>
        <taxon>Metazoa</taxon>
        <taxon>Ecdysozoa</taxon>
        <taxon>Arthropoda</taxon>
        <taxon>Hexapoda</taxon>
        <taxon>Insecta</taxon>
        <taxon>Pterygota</taxon>
        <taxon>Neoptera</taxon>
        <taxon>Endopterygota</taxon>
        <taxon>Lepidoptera</taxon>
        <taxon>Glossata</taxon>
        <taxon>Ditrysia</taxon>
        <taxon>Tineoidea</taxon>
        <taxon>Psychidae</taxon>
        <taxon>Oiketicinae</taxon>
        <taxon>Eumeta</taxon>
    </lineage>
</organism>
<dbReference type="GO" id="GO:0005737">
    <property type="term" value="C:cytoplasm"/>
    <property type="evidence" value="ECO:0007669"/>
    <property type="project" value="UniProtKB-SubCell"/>
</dbReference>
<dbReference type="InterPro" id="IPR033335">
    <property type="entry name" value="JUPITER"/>
</dbReference>
<name>A0A4C1X8B9_EUMVA</name>
<gene>
    <name evidence="7" type="ORF">EVAR_80750_1</name>
</gene>
<dbReference type="Proteomes" id="UP000299102">
    <property type="component" value="Unassembled WGS sequence"/>
</dbReference>
<proteinExistence type="predicted"/>
<evidence type="ECO:0000313" key="7">
    <source>
        <dbReference type="EMBL" id="GBP59423.1"/>
    </source>
</evidence>
<sequence>MTKATQTYSLSKNRNLTSSALARYERKCEGDVKSAVSYTPPRRNPVTGDGVVVPPPRRRHPASYRGADPLAHQHPEHVQTYLYDPIIYPQGDPLEPQPSHRYLTRDWPPRPGQYNVESTAKPQISYRHTPYSLIGLQEEPQTQILEINSDSLSPQPILDGQCPPFPAQHEFNTKAQDQIPYDPLFPHSYITMKSVLDESPSFQHGHNPVPTFDGSVDPYLISNLNPAPTFFKYERDGPIPDVTLLQTPQAPGPFTLLGFPPTFHKHVPSYLFNKERHTEELASKQGNPITGDGYKSMNGEINTVTGLHDRSSILHNRVPPGGFSSGLW</sequence>
<evidence type="ECO:0000256" key="5">
    <source>
        <dbReference type="ARBA" id="ARBA00023242"/>
    </source>
</evidence>
<keyword evidence="3" id="KW-0963">Cytoplasm</keyword>
<comment type="subcellular location">
    <subcellularLocation>
        <location evidence="2">Cytoplasm</location>
    </subcellularLocation>
    <subcellularLocation>
        <location evidence="1">Nucleus</location>
    </subcellularLocation>
</comment>
<keyword evidence="8" id="KW-1185">Reference proteome</keyword>
<evidence type="ECO:0000256" key="2">
    <source>
        <dbReference type="ARBA" id="ARBA00004496"/>
    </source>
</evidence>
<dbReference type="EMBL" id="BGZK01000761">
    <property type="protein sequence ID" value="GBP59423.1"/>
    <property type="molecule type" value="Genomic_DNA"/>
</dbReference>
<dbReference type="OrthoDB" id="6367565at2759"/>
<comment type="caution">
    <text evidence="7">The sequence shown here is derived from an EMBL/GenBank/DDBJ whole genome shotgun (WGS) entry which is preliminary data.</text>
</comment>
<evidence type="ECO:0000256" key="4">
    <source>
        <dbReference type="ARBA" id="ARBA00022553"/>
    </source>
</evidence>
<keyword evidence="4" id="KW-0597">Phosphoprotein</keyword>
<evidence type="ECO:0000256" key="6">
    <source>
        <dbReference type="SAM" id="MobiDB-lite"/>
    </source>
</evidence>
<dbReference type="Pfam" id="PF17054">
    <property type="entry name" value="JUPITER"/>
    <property type="match status" value="1"/>
</dbReference>
<keyword evidence="5" id="KW-0539">Nucleus</keyword>
<protein>
    <submittedName>
        <fullName evidence="7">Uncharacterized protein</fullName>
    </submittedName>
</protein>
<dbReference type="GO" id="GO:0005634">
    <property type="term" value="C:nucleus"/>
    <property type="evidence" value="ECO:0007669"/>
    <property type="project" value="UniProtKB-SubCell"/>
</dbReference>
<accession>A0A4C1X8B9</accession>